<dbReference type="Proteomes" id="UP000218113">
    <property type="component" value="Unassembled WGS sequence"/>
</dbReference>
<organism evidence="2 3">
    <name type="scientific">SAR324 cluster bacterium</name>
    <dbReference type="NCBI Taxonomy" id="2024889"/>
    <lineage>
        <taxon>Bacteria</taxon>
        <taxon>Deltaproteobacteria</taxon>
        <taxon>SAR324 cluster</taxon>
    </lineage>
</organism>
<evidence type="ECO:0000313" key="3">
    <source>
        <dbReference type="Proteomes" id="UP000218113"/>
    </source>
</evidence>
<protein>
    <submittedName>
        <fullName evidence="2">Uncharacterized protein</fullName>
    </submittedName>
</protein>
<feature type="transmembrane region" description="Helical" evidence="1">
    <location>
        <begin position="12"/>
        <end position="30"/>
    </location>
</feature>
<dbReference type="EMBL" id="NVSR01000027">
    <property type="protein sequence ID" value="PCI28723.1"/>
    <property type="molecule type" value="Genomic_DNA"/>
</dbReference>
<gene>
    <name evidence="2" type="ORF">COB67_05685</name>
</gene>
<evidence type="ECO:0000313" key="2">
    <source>
        <dbReference type="EMBL" id="PCI28723.1"/>
    </source>
</evidence>
<comment type="caution">
    <text evidence="2">The sequence shown here is derived from an EMBL/GenBank/DDBJ whole genome shotgun (WGS) entry which is preliminary data.</text>
</comment>
<feature type="transmembrane region" description="Helical" evidence="1">
    <location>
        <begin position="36"/>
        <end position="59"/>
    </location>
</feature>
<keyword evidence="1" id="KW-0472">Membrane</keyword>
<keyword evidence="1" id="KW-0812">Transmembrane</keyword>
<reference evidence="3" key="1">
    <citation type="submission" date="2017-08" db="EMBL/GenBank/DDBJ databases">
        <title>A dynamic microbial community with high functional redundancy inhabits the cold, oxic subseafloor aquifer.</title>
        <authorList>
            <person name="Tully B.J."/>
            <person name="Wheat C.G."/>
            <person name="Glazer B.T."/>
            <person name="Huber J.A."/>
        </authorList>
    </citation>
    <scope>NUCLEOTIDE SEQUENCE [LARGE SCALE GENOMIC DNA]</scope>
</reference>
<proteinExistence type="predicted"/>
<name>A0A2A4T576_9DELT</name>
<sequence length="84" mass="9685">MKDFVQFINRTGITYLYCIFIFFLGGIVVSNNFSLLITKICLGIFAVVFLLTYITFLVLERRKKAAVEAKDENQVESNRVDPQK</sequence>
<keyword evidence="1" id="KW-1133">Transmembrane helix</keyword>
<accession>A0A2A4T576</accession>
<evidence type="ECO:0000256" key="1">
    <source>
        <dbReference type="SAM" id="Phobius"/>
    </source>
</evidence>
<dbReference type="AlphaFoldDB" id="A0A2A4T576"/>